<feature type="compositionally biased region" description="Basic and acidic residues" evidence="1">
    <location>
        <begin position="241"/>
        <end position="252"/>
    </location>
</feature>
<dbReference type="Gene3D" id="3.30.2010.10">
    <property type="entry name" value="Metalloproteases ('zincins'), catalytic domain"/>
    <property type="match status" value="1"/>
</dbReference>
<dbReference type="Proteomes" id="UP001519311">
    <property type="component" value="Unassembled WGS sequence"/>
</dbReference>
<dbReference type="GO" id="GO:0016787">
    <property type="term" value="F:hydrolase activity"/>
    <property type="evidence" value="ECO:0007669"/>
    <property type="project" value="UniProtKB-KW"/>
</dbReference>
<dbReference type="EMBL" id="JAGINS010000002">
    <property type="protein sequence ID" value="MBP2363355.1"/>
    <property type="molecule type" value="Genomic_DNA"/>
</dbReference>
<feature type="region of interest" description="Disordered" evidence="1">
    <location>
        <begin position="241"/>
        <end position="267"/>
    </location>
</feature>
<keyword evidence="3" id="KW-0378">Hydrolase</keyword>
<dbReference type="PANTHER" id="PTHR30399">
    <property type="entry name" value="UNCHARACTERIZED PROTEIN YGJP"/>
    <property type="match status" value="1"/>
</dbReference>
<dbReference type="InterPro" id="IPR002725">
    <property type="entry name" value="YgjP-like_metallopeptidase"/>
</dbReference>
<evidence type="ECO:0000259" key="2">
    <source>
        <dbReference type="Pfam" id="PF01863"/>
    </source>
</evidence>
<name>A0ABS4VHJ6_9ACTN</name>
<gene>
    <name evidence="3" type="ORF">JOF59_005847</name>
</gene>
<sequence>MPTLSEQIATALTASGILKGFTVNVRVSSRRRTWGITVQPGGTALTLHAPATAQPEDAVTFVRQVRHRVGRAVNKAREHAPEHPVKQLIGGEAYYWLGQPARLRLLEKAAAPVDRVNTGHGWWMHVDRRAVAAHGSRPFVRWYCAQGTEWLEREAPAWWSRMAAASRNPLPELRVADIGRKRWGKYEPKRHRVTLAWQALQLPLPLVRHLVVHELAHATRPRGQAHGPEFWRVMERARPGAREEKRRLDSEGRTVWMGDITPRPARP</sequence>
<dbReference type="PANTHER" id="PTHR30399:SF1">
    <property type="entry name" value="UTP PYROPHOSPHATASE"/>
    <property type="match status" value="1"/>
</dbReference>
<dbReference type="CDD" id="cd07344">
    <property type="entry name" value="M48_yhfN_like"/>
    <property type="match status" value="1"/>
</dbReference>
<keyword evidence="4" id="KW-1185">Reference proteome</keyword>
<proteinExistence type="predicted"/>
<organism evidence="3 4">
    <name type="scientific">Streptomyces clavifer</name>
    <dbReference type="NCBI Taxonomy" id="68188"/>
    <lineage>
        <taxon>Bacteria</taxon>
        <taxon>Bacillati</taxon>
        <taxon>Actinomycetota</taxon>
        <taxon>Actinomycetes</taxon>
        <taxon>Kitasatosporales</taxon>
        <taxon>Streptomycetaceae</taxon>
        <taxon>Streptomyces</taxon>
    </lineage>
</organism>
<dbReference type="RefSeq" id="WP_209471395.1">
    <property type="nucleotide sequence ID" value="NZ_BMWJ01000026.1"/>
</dbReference>
<accession>A0ABS4VHJ6</accession>
<feature type="domain" description="YgjP-like metallopeptidase" evidence="2">
    <location>
        <begin position="33"/>
        <end position="250"/>
    </location>
</feature>
<protein>
    <submittedName>
        <fullName evidence="3">Metal-dependent hydrolase</fullName>
    </submittedName>
</protein>
<evidence type="ECO:0000256" key="1">
    <source>
        <dbReference type="SAM" id="MobiDB-lite"/>
    </source>
</evidence>
<evidence type="ECO:0000313" key="3">
    <source>
        <dbReference type="EMBL" id="MBP2363355.1"/>
    </source>
</evidence>
<reference evidence="3 4" key="1">
    <citation type="submission" date="2021-03" db="EMBL/GenBank/DDBJ databases">
        <title>Sequencing the genomes of 1000 actinobacteria strains.</title>
        <authorList>
            <person name="Klenk H.-P."/>
        </authorList>
    </citation>
    <scope>NUCLEOTIDE SEQUENCE [LARGE SCALE GENOMIC DNA]</scope>
    <source>
        <strain evidence="3 4">DSM 40843</strain>
    </source>
</reference>
<evidence type="ECO:0000313" key="4">
    <source>
        <dbReference type="Proteomes" id="UP001519311"/>
    </source>
</evidence>
<comment type="caution">
    <text evidence="3">The sequence shown here is derived from an EMBL/GenBank/DDBJ whole genome shotgun (WGS) entry which is preliminary data.</text>
</comment>
<dbReference type="InterPro" id="IPR053136">
    <property type="entry name" value="UTP_pyrophosphatase-like"/>
</dbReference>
<dbReference type="Pfam" id="PF01863">
    <property type="entry name" value="YgjP-like"/>
    <property type="match status" value="1"/>
</dbReference>